<dbReference type="GO" id="GO:0035438">
    <property type="term" value="F:cyclic-di-GMP binding"/>
    <property type="evidence" value="ECO:0007669"/>
    <property type="project" value="InterPro"/>
</dbReference>
<evidence type="ECO:0000259" key="6">
    <source>
        <dbReference type="Pfam" id="PF25965"/>
    </source>
</evidence>
<dbReference type="PATRIC" id="fig|317.243.peg.684"/>
<dbReference type="InterPro" id="IPR058834">
    <property type="entry name" value="Beta-barrel_ALG44"/>
</dbReference>
<evidence type="ECO:0000259" key="5">
    <source>
        <dbReference type="Pfam" id="PF25964"/>
    </source>
</evidence>
<dbReference type="OrthoDB" id="5912905at2"/>
<keyword evidence="2" id="KW-1133">Transmembrane helix</keyword>
<name>A0A1C7Z004_PSESX</name>
<dbReference type="AlphaFoldDB" id="A0A1C7Z004"/>
<keyword evidence="2" id="KW-0472">Membrane</keyword>
<feature type="domain" description="ALG44 barrel-sandwich hybrid" evidence="5">
    <location>
        <begin position="201"/>
        <end position="296"/>
    </location>
</feature>
<reference evidence="7 8" key="1">
    <citation type="submission" date="2015-07" db="EMBL/GenBank/DDBJ databases">
        <title>Draft genome sequence of a diazotrophic, plant growth-promoting rhizobacterium of the Pseudomonas syringae complex.</title>
        <authorList>
            <person name="Patten C.L."/>
            <person name="Jeong H."/>
        </authorList>
    </citation>
    <scope>NUCLEOTIDE SEQUENCE [LARGE SCALE GENOMIC DNA]</scope>
    <source>
        <strain evidence="7 8">GR12-2</strain>
    </source>
</reference>
<evidence type="ECO:0000313" key="7">
    <source>
        <dbReference type="EMBL" id="OCR23113.1"/>
    </source>
</evidence>
<dbReference type="Pfam" id="PF25964">
    <property type="entry name" value="BSH_ALG44"/>
    <property type="match status" value="1"/>
</dbReference>
<evidence type="ECO:0000256" key="1">
    <source>
        <dbReference type="ARBA" id="ARBA00004196"/>
    </source>
</evidence>
<dbReference type="Pfam" id="PF07238">
    <property type="entry name" value="PilZ"/>
    <property type="match status" value="1"/>
</dbReference>
<evidence type="ECO:0000259" key="4">
    <source>
        <dbReference type="Pfam" id="PF25891"/>
    </source>
</evidence>
<evidence type="ECO:0000313" key="8">
    <source>
        <dbReference type="Proteomes" id="UP000093104"/>
    </source>
</evidence>
<dbReference type="Gene3D" id="2.40.50.100">
    <property type="match status" value="1"/>
</dbReference>
<feature type="domain" description="ALG44 helical loop" evidence="4">
    <location>
        <begin position="233"/>
        <end position="259"/>
    </location>
</feature>
<feature type="domain" description="ALG44 beta-barrel" evidence="6">
    <location>
        <begin position="299"/>
        <end position="378"/>
    </location>
</feature>
<sequence>MNTAVNANVVHESEAQRQHARIRIPAKLRLLNGQPNAPLVQVEDLSAGGLSFVAPNNLRLATGSVIKGRLQFLIDNLGLAMDIEMQVRSVDSSTGRVGCQFQNLEQQDIATLRHLITSHLSGDIVSMGEVLATLQRDNFTKARKNKGEGGGMSALARLRAVTFSLGIFIVGLAAFGFIFKTVYGLYFVSHASAGLVTLPSMDVTMPREGTVQSLAQVNGPIAKGAPLASFSTSMLEMLKGSLNGDDLQPAKIEELYGKQMAGTLTSPCDCVVAKQLVSDGQFASKGQVIFQLVPRNTAANVEARFTYRQFNDVKPGTHVNFQVAGEDKVRTGQIVSSTNLSDADLSTDIRVQIKPDEVLDSSLSGRPVEVTSDRGPSMNWLIDKAMAAGL</sequence>
<dbReference type="EMBL" id="LGSI01000058">
    <property type="protein sequence ID" value="OCR23113.1"/>
    <property type="molecule type" value="Genomic_DNA"/>
</dbReference>
<dbReference type="PANTHER" id="PTHR30386:SF19">
    <property type="entry name" value="MULTIDRUG EXPORT PROTEIN EMRA-RELATED"/>
    <property type="match status" value="1"/>
</dbReference>
<feature type="transmembrane region" description="Helical" evidence="2">
    <location>
        <begin position="160"/>
        <end position="179"/>
    </location>
</feature>
<evidence type="ECO:0000256" key="2">
    <source>
        <dbReference type="SAM" id="Phobius"/>
    </source>
</evidence>
<organism evidence="7 8">
    <name type="scientific">Pseudomonas syringae</name>
    <dbReference type="NCBI Taxonomy" id="317"/>
    <lineage>
        <taxon>Bacteria</taxon>
        <taxon>Pseudomonadati</taxon>
        <taxon>Pseudomonadota</taxon>
        <taxon>Gammaproteobacteria</taxon>
        <taxon>Pseudomonadales</taxon>
        <taxon>Pseudomonadaceae</taxon>
        <taxon>Pseudomonas</taxon>
    </lineage>
</organism>
<dbReference type="PANTHER" id="PTHR30386">
    <property type="entry name" value="MEMBRANE FUSION SUBUNIT OF EMRAB-TOLC MULTIDRUG EFFLUX PUMP"/>
    <property type="match status" value="1"/>
</dbReference>
<keyword evidence="2" id="KW-0812">Transmembrane</keyword>
<feature type="domain" description="PilZ" evidence="3">
    <location>
        <begin position="16"/>
        <end position="117"/>
    </location>
</feature>
<protein>
    <submittedName>
        <fullName evidence="7">Hemolysin D</fullName>
    </submittedName>
</protein>
<dbReference type="Pfam" id="PF25965">
    <property type="entry name" value="Beta-barrel_ALG44"/>
    <property type="match status" value="1"/>
</dbReference>
<gene>
    <name evidence="7" type="ORF">AFK24_20655</name>
</gene>
<dbReference type="Proteomes" id="UP000093104">
    <property type="component" value="Unassembled WGS sequence"/>
</dbReference>
<dbReference type="SUPFAM" id="SSF141371">
    <property type="entry name" value="PilZ domain-like"/>
    <property type="match status" value="1"/>
</dbReference>
<dbReference type="InterPro" id="IPR009875">
    <property type="entry name" value="PilZ_domain"/>
</dbReference>
<accession>A0A1C7Z004</accession>
<dbReference type="InterPro" id="IPR058833">
    <property type="entry name" value="Hl_ALG44"/>
</dbReference>
<evidence type="ECO:0000259" key="3">
    <source>
        <dbReference type="Pfam" id="PF07238"/>
    </source>
</evidence>
<dbReference type="Gene3D" id="2.40.10.220">
    <property type="entry name" value="predicted glycosyltransferase like domains"/>
    <property type="match status" value="1"/>
</dbReference>
<dbReference type="Pfam" id="PF25891">
    <property type="entry name" value="Hl_ALG44"/>
    <property type="match status" value="1"/>
</dbReference>
<dbReference type="InterPro" id="IPR050739">
    <property type="entry name" value="MFP"/>
</dbReference>
<dbReference type="RefSeq" id="WP_065834989.1">
    <property type="nucleotide sequence ID" value="NZ_LGSI01000058.1"/>
</dbReference>
<dbReference type="InterPro" id="IPR058835">
    <property type="entry name" value="BSH_ALG44"/>
</dbReference>
<comment type="subcellular location">
    <subcellularLocation>
        <location evidence="1">Cell envelope</location>
    </subcellularLocation>
</comment>
<dbReference type="GO" id="GO:0030313">
    <property type="term" value="C:cell envelope"/>
    <property type="evidence" value="ECO:0007669"/>
    <property type="project" value="UniProtKB-SubCell"/>
</dbReference>
<comment type="caution">
    <text evidence="7">The sequence shown here is derived from an EMBL/GenBank/DDBJ whole genome shotgun (WGS) entry which is preliminary data.</text>
</comment>
<proteinExistence type="predicted"/>